<evidence type="ECO:0000313" key="3">
    <source>
        <dbReference type="EMBL" id="QDU22168.1"/>
    </source>
</evidence>
<feature type="compositionally biased region" description="Pro residues" evidence="1">
    <location>
        <begin position="279"/>
        <end position="298"/>
    </location>
</feature>
<feature type="signal peptide" evidence="2">
    <location>
        <begin position="1"/>
        <end position="28"/>
    </location>
</feature>
<dbReference type="Proteomes" id="UP000319576">
    <property type="component" value="Chromosome"/>
</dbReference>
<dbReference type="EMBL" id="CP036273">
    <property type="protein sequence ID" value="QDU22168.1"/>
    <property type="molecule type" value="Genomic_DNA"/>
</dbReference>
<protein>
    <submittedName>
        <fullName evidence="3">Uncharacterized protein</fullName>
    </submittedName>
</protein>
<proteinExistence type="predicted"/>
<keyword evidence="2" id="KW-0732">Signal</keyword>
<dbReference type="InterPro" id="IPR029058">
    <property type="entry name" value="AB_hydrolase_fold"/>
</dbReference>
<sequence precursor="true">MTRVTCLLLTAVATLAGGGGCVSCATHAARVNWEAGPTCPVPVVERQHVYTVLVNGACPAGGCSLEGLRDGLVERGFVKNYFGQVVHTPWLAYEMRGVAQCDPAARFVVVGADIGCPLAARLARQAAADGLVVDALVLLDPVLMPTAADCPVRTVLVTTGGDSTCAHTERAAVEGANRLTLPGHSGTVDFVCRLLTESASRVELPAVITEVIVDPDTRQPRDLSPPPGLPGEWLFLHDQPGYVPPPLPSPYPNVGPIAPSLVPRGGYVFPERLPRPQFTPWPGQVPVPVPGQPLPSPRPVEAGPVSQTR</sequence>
<dbReference type="KEGG" id="uli:ETAA1_41440"/>
<dbReference type="AlphaFoldDB" id="A0A517XXD9"/>
<dbReference type="OrthoDB" id="290883at2"/>
<evidence type="ECO:0000256" key="1">
    <source>
        <dbReference type="SAM" id="MobiDB-lite"/>
    </source>
</evidence>
<feature type="chain" id="PRO_5022074993" evidence="2">
    <location>
        <begin position="29"/>
        <end position="309"/>
    </location>
</feature>
<reference evidence="3 4" key="1">
    <citation type="submission" date="2019-02" db="EMBL/GenBank/DDBJ databases">
        <title>Deep-cultivation of Planctomycetes and their phenomic and genomic characterization uncovers novel biology.</title>
        <authorList>
            <person name="Wiegand S."/>
            <person name="Jogler M."/>
            <person name="Boedeker C."/>
            <person name="Pinto D."/>
            <person name="Vollmers J."/>
            <person name="Rivas-Marin E."/>
            <person name="Kohn T."/>
            <person name="Peeters S.H."/>
            <person name="Heuer A."/>
            <person name="Rast P."/>
            <person name="Oberbeckmann S."/>
            <person name="Bunk B."/>
            <person name="Jeske O."/>
            <person name="Meyerdierks A."/>
            <person name="Storesund J.E."/>
            <person name="Kallscheuer N."/>
            <person name="Luecker S."/>
            <person name="Lage O.M."/>
            <person name="Pohl T."/>
            <person name="Merkel B.J."/>
            <person name="Hornburger P."/>
            <person name="Mueller R.-W."/>
            <person name="Bruemmer F."/>
            <person name="Labrenz M."/>
            <person name="Spormann A.M."/>
            <person name="Op den Camp H."/>
            <person name="Overmann J."/>
            <person name="Amann R."/>
            <person name="Jetten M.S.M."/>
            <person name="Mascher T."/>
            <person name="Medema M.H."/>
            <person name="Devos D.P."/>
            <person name="Kaster A.-K."/>
            <person name="Ovreas L."/>
            <person name="Rohde M."/>
            <person name="Galperin M.Y."/>
            <person name="Jogler C."/>
        </authorList>
    </citation>
    <scope>NUCLEOTIDE SEQUENCE [LARGE SCALE GENOMIC DNA]</scope>
    <source>
        <strain evidence="3 4">ETA_A1</strain>
    </source>
</reference>
<gene>
    <name evidence="3" type="ORF">ETAA1_41440</name>
</gene>
<evidence type="ECO:0000313" key="4">
    <source>
        <dbReference type="Proteomes" id="UP000319576"/>
    </source>
</evidence>
<feature type="region of interest" description="Disordered" evidence="1">
    <location>
        <begin position="279"/>
        <end position="309"/>
    </location>
</feature>
<name>A0A517XXD9_9BACT</name>
<organism evidence="3 4">
    <name type="scientific">Urbifossiella limnaea</name>
    <dbReference type="NCBI Taxonomy" id="2528023"/>
    <lineage>
        <taxon>Bacteria</taxon>
        <taxon>Pseudomonadati</taxon>
        <taxon>Planctomycetota</taxon>
        <taxon>Planctomycetia</taxon>
        <taxon>Gemmatales</taxon>
        <taxon>Gemmataceae</taxon>
        <taxon>Urbifossiella</taxon>
    </lineage>
</organism>
<dbReference type="PROSITE" id="PS51257">
    <property type="entry name" value="PROKAR_LIPOPROTEIN"/>
    <property type="match status" value="1"/>
</dbReference>
<dbReference type="RefSeq" id="WP_145241672.1">
    <property type="nucleotide sequence ID" value="NZ_CP036273.1"/>
</dbReference>
<dbReference type="SUPFAM" id="SSF53474">
    <property type="entry name" value="alpha/beta-Hydrolases"/>
    <property type="match status" value="1"/>
</dbReference>
<keyword evidence="4" id="KW-1185">Reference proteome</keyword>
<accession>A0A517XXD9</accession>
<evidence type="ECO:0000256" key="2">
    <source>
        <dbReference type="SAM" id="SignalP"/>
    </source>
</evidence>